<evidence type="ECO:0000259" key="7">
    <source>
        <dbReference type="PROSITE" id="PS51900"/>
    </source>
</evidence>
<dbReference type="InterPro" id="IPR038488">
    <property type="entry name" value="Integrase_DNA-bd_sf"/>
</dbReference>
<dbReference type="InterPro" id="IPR044068">
    <property type="entry name" value="CB"/>
</dbReference>
<dbReference type="PROSITE" id="PS51900">
    <property type="entry name" value="CB"/>
    <property type="match status" value="1"/>
</dbReference>
<dbReference type="Pfam" id="PF13356">
    <property type="entry name" value="Arm-DNA-bind_3"/>
    <property type="match status" value="1"/>
</dbReference>
<organism evidence="8 9">
    <name type="scientific">Campylobacter pinnipediorum subsp. caledonicus</name>
    <dbReference type="NCBI Taxonomy" id="1874362"/>
    <lineage>
        <taxon>Bacteria</taxon>
        <taxon>Pseudomonadati</taxon>
        <taxon>Campylobacterota</taxon>
        <taxon>Epsilonproteobacteria</taxon>
        <taxon>Campylobacterales</taxon>
        <taxon>Campylobacteraceae</taxon>
        <taxon>Campylobacter</taxon>
    </lineage>
</organism>
<dbReference type="RefSeq" id="WP_078424274.1">
    <property type="nucleotide sequence ID" value="NZ_CP017258.1"/>
</dbReference>
<dbReference type="PROSITE" id="PS51898">
    <property type="entry name" value="TYR_RECOMBINASE"/>
    <property type="match status" value="1"/>
</dbReference>
<keyword evidence="2" id="KW-0229">DNA integration</keyword>
<dbReference type="InterPro" id="IPR011010">
    <property type="entry name" value="DNA_brk_join_enz"/>
</dbReference>
<evidence type="ECO:0000256" key="4">
    <source>
        <dbReference type="ARBA" id="ARBA00023172"/>
    </source>
</evidence>
<accession>A0A1S6U622</accession>
<proteinExistence type="inferred from homology"/>
<dbReference type="InterPro" id="IPR053876">
    <property type="entry name" value="Phage_int_M"/>
</dbReference>
<evidence type="ECO:0000256" key="2">
    <source>
        <dbReference type="ARBA" id="ARBA00022908"/>
    </source>
</evidence>
<dbReference type="Proteomes" id="UP000190868">
    <property type="component" value="Chromosome"/>
</dbReference>
<reference evidence="9" key="1">
    <citation type="submission" date="2016-09" db="EMBL/GenBank/DDBJ databases">
        <title>Comparative genomics of the Campylobacter concisus group.</title>
        <authorList>
            <person name="Miller W.G."/>
            <person name="Yee E."/>
            <person name="Chapman M.H."/>
            <person name="Huynh S."/>
            <person name="Bono J.L."/>
            <person name="On S.L.W."/>
            <person name="StLeger J."/>
            <person name="Foster G."/>
            <person name="Parker C.T."/>
        </authorList>
    </citation>
    <scope>NUCLEOTIDE SEQUENCE [LARGE SCALE GENOMIC DNA]</scope>
    <source>
        <strain evidence="9">RM18021</strain>
    </source>
</reference>
<evidence type="ECO:0000259" key="6">
    <source>
        <dbReference type="PROSITE" id="PS51898"/>
    </source>
</evidence>
<evidence type="ECO:0000256" key="3">
    <source>
        <dbReference type="ARBA" id="ARBA00023125"/>
    </source>
</evidence>
<dbReference type="Pfam" id="PF00589">
    <property type="entry name" value="Phage_integrase"/>
    <property type="match status" value="1"/>
</dbReference>
<dbReference type="InterPro" id="IPR050808">
    <property type="entry name" value="Phage_Integrase"/>
</dbReference>
<dbReference type="EMBL" id="CP017258">
    <property type="protein sequence ID" value="AQW87204.1"/>
    <property type="molecule type" value="Genomic_DNA"/>
</dbReference>
<dbReference type="Gene3D" id="1.10.443.10">
    <property type="entry name" value="Intergrase catalytic core"/>
    <property type="match status" value="1"/>
</dbReference>
<comment type="similarity">
    <text evidence="1">Belongs to the 'phage' integrase family.</text>
</comment>
<dbReference type="InterPro" id="IPR025166">
    <property type="entry name" value="Integrase_DNA_bind_dom"/>
</dbReference>
<evidence type="ECO:0000313" key="9">
    <source>
        <dbReference type="Proteomes" id="UP000190868"/>
    </source>
</evidence>
<dbReference type="Pfam" id="PF22022">
    <property type="entry name" value="Phage_int_M"/>
    <property type="match status" value="1"/>
</dbReference>
<dbReference type="Gene3D" id="1.10.150.130">
    <property type="match status" value="1"/>
</dbReference>
<feature type="domain" description="Core-binding (CB)" evidence="7">
    <location>
        <begin position="92"/>
        <end position="173"/>
    </location>
</feature>
<gene>
    <name evidence="8" type="ORF">CPIN18021_0359</name>
</gene>
<name>A0A1S6U622_9BACT</name>
<keyword evidence="3 5" id="KW-0238">DNA-binding</keyword>
<dbReference type="CDD" id="cd00801">
    <property type="entry name" value="INT_P4_C"/>
    <property type="match status" value="1"/>
</dbReference>
<evidence type="ECO:0000256" key="1">
    <source>
        <dbReference type="ARBA" id="ARBA00008857"/>
    </source>
</evidence>
<protein>
    <submittedName>
        <fullName evidence="8">Site-specific recombinase, phage integrase family (DUF4102 domain)</fullName>
    </submittedName>
</protein>
<keyword evidence="4" id="KW-0233">DNA recombination</keyword>
<evidence type="ECO:0000313" key="8">
    <source>
        <dbReference type="EMBL" id="AQW87204.1"/>
    </source>
</evidence>
<dbReference type="InterPro" id="IPR010998">
    <property type="entry name" value="Integrase_recombinase_N"/>
</dbReference>
<dbReference type="AlphaFoldDB" id="A0A1S6U622"/>
<sequence length="394" mass="46047">MPKVATSLTTLSIKNLKPKDKPYFISDGFNLLLKVSKNGTKTFIFNYKSPKTNKQRRYTIGNFPEITLAEARNTRIKLQKDIDSGIDILEQTYFKDFEAIYQEYIKTRTDISQKHLQRIKSFFERFLLPNFAKSDIKNITRKDILRVLSPLISTPDSLKKAMASLNQFYKYALLYEYTEHNIISDIDKKALIGKVEVKHYAFLKNDDDIRNLLRNIKEYNGDDRIKVCALLQLYTAVRGANARFAEWSEFDFDKNIWHISADKMKMAKAHEVHLTNSVKHMLLSYKQRHIFNSKYLFSSLRTTLRPISDNTVRTMLRNLGYSKEDITPHGFRATFSTICHENIDLHGCNSDIVELCLAHIEQNKVKDAYNHAKNLKQRAKLMQWWSDYLDSLSS</sequence>
<dbReference type="GO" id="GO:0015074">
    <property type="term" value="P:DNA integration"/>
    <property type="evidence" value="ECO:0007669"/>
    <property type="project" value="UniProtKB-KW"/>
</dbReference>
<dbReference type="InterPro" id="IPR013762">
    <property type="entry name" value="Integrase-like_cat_sf"/>
</dbReference>
<dbReference type="GO" id="GO:0006310">
    <property type="term" value="P:DNA recombination"/>
    <property type="evidence" value="ECO:0007669"/>
    <property type="project" value="UniProtKB-KW"/>
</dbReference>
<dbReference type="PANTHER" id="PTHR30629:SF2">
    <property type="entry name" value="PROPHAGE INTEGRASE INTS-RELATED"/>
    <property type="match status" value="1"/>
</dbReference>
<feature type="domain" description="Tyr recombinase" evidence="6">
    <location>
        <begin position="198"/>
        <end position="382"/>
    </location>
</feature>
<dbReference type="PANTHER" id="PTHR30629">
    <property type="entry name" value="PROPHAGE INTEGRASE"/>
    <property type="match status" value="1"/>
</dbReference>
<evidence type="ECO:0000256" key="5">
    <source>
        <dbReference type="PROSITE-ProRule" id="PRU01248"/>
    </source>
</evidence>
<dbReference type="GO" id="GO:0003677">
    <property type="term" value="F:DNA binding"/>
    <property type="evidence" value="ECO:0007669"/>
    <property type="project" value="UniProtKB-UniRule"/>
</dbReference>
<keyword evidence="9" id="KW-1185">Reference proteome</keyword>
<dbReference type="Gene3D" id="3.30.160.390">
    <property type="entry name" value="Integrase, DNA-binding domain"/>
    <property type="match status" value="1"/>
</dbReference>
<dbReference type="InterPro" id="IPR002104">
    <property type="entry name" value="Integrase_catalytic"/>
</dbReference>
<dbReference type="SUPFAM" id="SSF56349">
    <property type="entry name" value="DNA breaking-rejoining enzymes"/>
    <property type="match status" value="1"/>
</dbReference>